<dbReference type="Proteomes" id="UP001206925">
    <property type="component" value="Unassembled WGS sequence"/>
</dbReference>
<organism evidence="5 6">
    <name type="scientific">Ambrosia artemisiifolia</name>
    <name type="common">Common ragweed</name>
    <dbReference type="NCBI Taxonomy" id="4212"/>
    <lineage>
        <taxon>Eukaryota</taxon>
        <taxon>Viridiplantae</taxon>
        <taxon>Streptophyta</taxon>
        <taxon>Embryophyta</taxon>
        <taxon>Tracheophyta</taxon>
        <taxon>Spermatophyta</taxon>
        <taxon>Magnoliopsida</taxon>
        <taxon>eudicotyledons</taxon>
        <taxon>Gunneridae</taxon>
        <taxon>Pentapetalae</taxon>
        <taxon>asterids</taxon>
        <taxon>campanulids</taxon>
        <taxon>Asterales</taxon>
        <taxon>Asteraceae</taxon>
        <taxon>Asteroideae</taxon>
        <taxon>Heliantheae alliance</taxon>
        <taxon>Heliantheae</taxon>
        <taxon>Ambrosia</taxon>
    </lineage>
</organism>
<evidence type="ECO:0000259" key="4">
    <source>
        <dbReference type="Pfam" id="PF00685"/>
    </source>
</evidence>
<keyword evidence="6" id="KW-1185">Reference proteome</keyword>
<keyword evidence="2 3" id="KW-0808">Transferase</keyword>
<dbReference type="EMBL" id="JAMZMK010000134">
    <property type="protein sequence ID" value="KAI7757352.1"/>
    <property type="molecule type" value="Genomic_DNA"/>
</dbReference>
<dbReference type="GO" id="GO:0008146">
    <property type="term" value="F:sulfotransferase activity"/>
    <property type="evidence" value="ECO:0007669"/>
    <property type="project" value="InterPro"/>
</dbReference>
<evidence type="ECO:0000313" key="5">
    <source>
        <dbReference type="EMBL" id="KAI7757352.1"/>
    </source>
</evidence>
<protein>
    <recommendedName>
        <fullName evidence="3">Sulfotransferase</fullName>
        <ecNumber evidence="3">2.8.2.-</ecNumber>
    </recommendedName>
</protein>
<feature type="domain" description="Sulfotransferase" evidence="4">
    <location>
        <begin position="79"/>
        <end position="335"/>
    </location>
</feature>
<sequence length="347" mass="40019">MSTIDASSLSFAKDSSENDNLALIQCRYKDMLITCPKEKGWVSENLYMYQGFWHFSNISYDVFSIEAMMAIQNTFQAQPTDIYLITLPKSGTTWIKAVTYAIVNRERYKNSTLSSHPLLAYNPHKCVPFLETEVFGKTSVYVDGCLPRLFATHIPYTSLLQSILDSGCRIVYMCRNPKDVLVSLFHFTNKLRDKSRCQMAFDEAFEMFSKGIMPYGPYWDHVKGYYNFSLEHPKSILFLTYEDMKEDTVNRVKHIAEFLGYPFTKEEEARGVVGEIVRLCGFKSLSEVNKHGDFREGVPNDAFFREGKVGDWRKHLTDEMTKVLTQITEQKFHGMDISFEVGAHVQN</sequence>
<evidence type="ECO:0000256" key="2">
    <source>
        <dbReference type="ARBA" id="ARBA00022679"/>
    </source>
</evidence>
<dbReference type="EC" id="2.8.2.-" evidence="3"/>
<dbReference type="Pfam" id="PF00685">
    <property type="entry name" value="Sulfotransfer_1"/>
    <property type="match status" value="1"/>
</dbReference>
<gene>
    <name evidence="5" type="ORF">M8C21_014166</name>
</gene>
<comment type="similarity">
    <text evidence="1 3">Belongs to the sulfotransferase 1 family.</text>
</comment>
<dbReference type="InterPro" id="IPR000863">
    <property type="entry name" value="Sulfotransferase_dom"/>
</dbReference>
<accession>A0AAD5DCU1</accession>
<comment type="caution">
    <text evidence="5">The sequence shown here is derived from an EMBL/GenBank/DDBJ whole genome shotgun (WGS) entry which is preliminary data.</text>
</comment>
<name>A0AAD5DCU1_AMBAR</name>
<dbReference type="InterPro" id="IPR027417">
    <property type="entry name" value="P-loop_NTPase"/>
</dbReference>
<dbReference type="AlphaFoldDB" id="A0AAD5DCU1"/>
<evidence type="ECO:0000256" key="1">
    <source>
        <dbReference type="ARBA" id="ARBA00005771"/>
    </source>
</evidence>
<reference evidence="5" key="1">
    <citation type="submission" date="2022-06" db="EMBL/GenBank/DDBJ databases">
        <title>Uncovering the hologenomic basis of an extraordinary plant invasion.</title>
        <authorList>
            <person name="Bieker V.C."/>
            <person name="Martin M.D."/>
            <person name="Gilbert T."/>
            <person name="Hodgins K."/>
            <person name="Battlay P."/>
            <person name="Petersen B."/>
            <person name="Wilson J."/>
        </authorList>
    </citation>
    <scope>NUCLEOTIDE SEQUENCE</scope>
    <source>
        <strain evidence="5">AA19_3_7</strain>
        <tissue evidence="5">Leaf</tissue>
    </source>
</reference>
<dbReference type="PANTHER" id="PTHR11783">
    <property type="entry name" value="SULFOTRANSFERASE SULT"/>
    <property type="match status" value="1"/>
</dbReference>
<proteinExistence type="inferred from homology"/>
<evidence type="ECO:0000256" key="3">
    <source>
        <dbReference type="RuleBase" id="RU361155"/>
    </source>
</evidence>
<dbReference type="Gene3D" id="3.40.50.300">
    <property type="entry name" value="P-loop containing nucleotide triphosphate hydrolases"/>
    <property type="match status" value="1"/>
</dbReference>
<dbReference type="SUPFAM" id="SSF52540">
    <property type="entry name" value="P-loop containing nucleoside triphosphate hydrolases"/>
    <property type="match status" value="1"/>
</dbReference>
<evidence type="ECO:0000313" key="6">
    <source>
        <dbReference type="Proteomes" id="UP001206925"/>
    </source>
</evidence>